<feature type="domain" description="Integrase catalytic" evidence="2">
    <location>
        <begin position="123"/>
        <end position="290"/>
    </location>
</feature>
<evidence type="ECO:0000256" key="1">
    <source>
        <dbReference type="ARBA" id="ARBA00002286"/>
    </source>
</evidence>
<dbReference type="Pfam" id="PF13276">
    <property type="entry name" value="HTH_21"/>
    <property type="match status" value="1"/>
</dbReference>
<keyword evidence="4" id="KW-1185">Reference proteome</keyword>
<sequence length="300" mass="34082">MTAFVDEVREELGVEPVCEVLQFAPSTYYAAKKREGRPSRRQLRDDELGAEIRRVYDENRQVYGARKVWRQLRREGVEVARCTVERLMRSLGLAGAVRGRTTRTTVADPAAERPGDLVDRDFTASRPNQLWVTDFTYVATWAGFVYVAFVLDVFSRKIVGWQAAGHKRTGLVLDALEMAIWSRDRDGTADLHGLVHHSDAGSQYVSIRYTDRLLETGAAPSVGTVGDAYDNALMESTIGLFKTECIKRDGPWRTLDDVEIATLTWVDWYNRQRLHGSIGNLPPIEYETMYYRSHQATRSN</sequence>
<dbReference type="Pfam" id="PF13333">
    <property type="entry name" value="rve_2"/>
    <property type="match status" value="1"/>
</dbReference>
<comment type="function">
    <text evidence="1">Involved in the transposition of the insertion sequence.</text>
</comment>
<dbReference type="SUPFAM" id="SSF53098">
    <property type="entry name" value="Ribonuclease H-like"/>
    <property type="match status" value="1"/>
</dbReference>
<organism evidence="3 4">
    <name type="scientific">Streptomyces filipinensis</name>
    <dbReference type="NCBI Taxonomy" id="66887"/>
    <lineage>
        <taxon>Bacteria</taxon>
        <taxon>Bacillati</taxon>
        <taxon>Actinomycetota</taxon>
        <taxon>Actinomycetes</taxon>
        <taxon>Kitasatosporales</taxon>
        <taxon>Streptomycetaceae</taxon>
        <taxon>Streptomyces</taxon>
    </lineage>
</organism>
<dbReference type="InterPro" id="IPR001584">
    <property type="entry name" value="Integrase_cat-core"/>
</dbReference>
<evidence type="ECO:0000313" key="4">
    <source>
        <dbReference type="Proteomes" id="UP000618795"/>
    </source>
</evidence>
<comment type="caution">
    <text evidence="3">The sequence shown here is derived from an EMBL/GenBank/DDBJ whole genome shotgun (WGS) entry which is preliminary data.</text>
</comment>
<dbReference type="InterPro" id="IPR048020">
    <property type="entry name" value="Transpos_IS3"/>
</dbReference>
<evidence type="ECO:0000259" key="2">
    <source>
        <dbReference type="PROSITE" id="PS50994"/>
    </source>
</evidence>
<dbReference type="GO" id="GO:0015074">
    <property type="term" value="P:DNA integration"/>
    <property type="evidence" value="ECO:0007669"/>
    <property type="project" value="InterPro"/>
</dbReference>
<protein>
    <submittedName>
        <fullName evidence="3">Transposase for insertion sequence element IS986/IS6110</fullName>
    </submittedName>
</protein>
<dbReference type="InterPro" id="IPR036397">
    <property type="entry name" value="RNaseH_sf"/>
</dbReference>
<dbReference type="Pfam" id="PF00665">
    <property type="entry name" value="rve"/>
    <property type="match status" value="1"/>
</dbReference>
<dbReference type="InterPro" id="IPR012337">
    <property type="entry name" value="RNaseH-like_sf"/>
</dbReference>
<evidence type="ECO:0000313" key="3">
    <source>
        <dbReference type="EMBL" id="GGV31646.1"/>
    </source>
</evidence>
<dbReference type="PANTHER" id="PTHR46889:SF4">
    <property type="entry name" value="TRANSPOSASE INSO FOR INSERTION SEQUENCE ELEMENT IS911B-RELATED"/>
    <property type="match status" value="1"/>
</dbReference>
<gene>
    <name evidence="3" type="ORF">GCM10010260_84450</name>
</gene>
<dbReference type="AlphaFoldDB" id="A0A918ILV6"/>
<dbReference type="Gene3D" id="3.30.420.10">
    <property type="entry name" value="Ribonuclease H-like superfamily/Ribonuclease H"/>
    <property type="match status" value="1"/>
</dbReference>
<dbReference type="GO" id="GO:0003676">
    <property type="term" value="F:nucleic acid binding"/>
    <property type="evidence" value="ECO:0007669"/>
    <property type="project" value="InterPro"/>
</dbReference>
<reference evidence="3" key="1">
    <citation type="journal article" date="2014" name="Int. J. Syst. Evol. Microbiol.">
        <title>Complete genome sequence of Corynebacterium casei LMG S-19264T (=DSM 44701T), isolated from a smear-ripened cheese.</title>
        <authorList>
            <consortium name="US DOE Joint Genome Institute (JGI-PGF)"/>
            <person name="Walter F."/>
            <person name="Albersmeier A."/>
            <person name="Kalinowski J."/>
            <person name="Ruckert C."/>
        </authorList>
    </citation>
    <scope>NUCLEOTIDE SEQUENCE</scope>
    <source>
        <strain evidence="3">JCM 4369</strain>
    </source>
</reference>
<name>A0A918ILV6_9ACTN</name>
<accession>A0A918ILV6</accession>
<proteinExistence type="predicted"/>
<dbReference type="PROSITE" id="PS50994">
    <property type="entry name" value="INTEGRASE"/>
    <property type="match status" value="1"/>
</dbReference>
<reference evidence="3" key="2">
    <citation type="submission" date="2020-09" db="EMBL/GenBank/DDBJ databases">
        <authorList>
            <person name="Sun Q."/>
            <person name="Ohkuma M."/>
        </authorList>
    </citation>
    <scope>NUCLEOTIDE SEQUENCE</scope>
    <source>
        <strain evidence="3">JCM 4369</strain>
    </source>
</reference>
<dbReference type="NCBIfam" id="NF033516">
    <property type="entry name" value="transpos_IS3"/>
    <property type="match status" value="1"/>
</dbReference>
<dbReference type="PANTHER" id="PTHR46889">
    <property type="entry name" value="TRANSPOSASE INSF FOR INSERTION SEQUENCE IS3B-RELATED"/>
    <property type="match status" value="1"/>
</dbReference>
<dbReference type="InterPro" id="IPR025948">
    <property type="entry name" value="HTH-like_dom"/>
</dbReference>
<dbReference type="Proteomes" id="UP000618795">
    <property type="component" value="Unassembled WGS sequence"/>
</dbReference>
<dbReference type="InterPro" id="IPR050900">
    <property type="entry name" value="Transposase_IS3/IS150/IS904"/>
</dbReference>
<dbReference type="EMBL" id="BMTD01000069">
    <property type="protein sequence ID" value="GGV31646.1"/>
    <property type="molecule type" value="Genomic_DNA"/>
</dbReference>